<dbReference type="Pfam" id="PF01555">
    <property type="entry name" value="N6_N4_Mtase"/>
    <property type="match status" value="1"/>
</dbReference>
<dbReference type="AlphaFoldDB" id="A0A0F9HBI7"/>
<accession>A0A0F9HBI7</accession>
<sequence length="379" mass="43152">MKNLPVNEIVCGEAEEVLKTLPGDSINCCISSPPYWALRDYGIDGQLGLEPTFEEYIDKLCGIYDEVKRVLRPDGCVFVNLGDTYGTHAGTKNSKHAHNFKPAELAISEGIYQPRKRQSVPEKCLCLIPQRFAIEMVSRGWILRNVLIWHKPNPMPSSAKDRFTVDFEYVYFFVKNKKYWFEQQFEPYLTESNAERPRMGQGQNTQYEQKRGEVKSIGIIGEHDNRGQTPGPLPSNPLGRNKRCVWTIPTEPRSDFGETYRLCRAAEDGQDNGIAHIVSPSCRLHGGLFDLLAKHDGGGHRDNNLLPRILYTYDYLSEVQPSDFVPTVPPHAYHLGRHNWDYLLRKCYPSATDRNSENHKKALALLTNPSCKPSVQRLS</sequence>
<dbReference type="InterPro" id="IPR029063">
    <property type="entry name" value="SAM-dependent_MTases_sf"/>
</dbReference>
<dbReference type="SUPFAM" id="SSF53335">
    <property type="entry name" value="S-adenosyl-L-methionine-dependent methyltransferases"/>
    <property type="match status" value="1"/>
</dbReference>
<dbReference type="GO" id="GO:0032259">
    <property type="term" value="P:methylation"/>
    <property type="evidence" value="ECO:0007669"/>
    <property type="project" value="UniProtKB-KW"/>
</dbReference>
<feature type="domain" description="DNA methylase N-4/N-6" evidence="3">
    <location>
        <begin position="26"/>
        <end position="252"/>
    </location>
</feature>
<evidence type="ECO:0000259" key="3">
    <source>
        <dbReference type="Pfam" id="PF01555"/>
    </source>
</evidence>
<proteinExistence type="predicted"/>
<dbReference type="InterPro" id="IPR002941">
    <property type="entry name" value="DNA_methylase_N4/N6"/>
</dbReference>
<feature type="non-terminal residue" evidence="4">
    <location>
        <position position="379"/>
    </location>
</feature>
<dbReference type="Gene3D" id="3.40.50.150">
    <property type="entry name" value="Vaccinia Virus protein VP39"/>
    <property type="match status" value="1"/>
</dbReference>
<evidence type="ECO:0000256" key="2">
    <source>
        <dbReference type="ARBA" id="ARBA00022679"/>
    </source>
</evidence>
<dbReference type="GO" id="GO:0008170">
    <property type="term" value="F:N-methyltransferase activity"/>
    <property type="evidence" value="ECO:0007669"/>
    <property type="project" value="InterPro"/>
</dbReference>
<evidence type="ECO:0000256" key="1">
    <source>
        <dbReference type="ARBA" id="ARBA00022603"/>
    </source>
</evidence>
<keyword evidence="2" id="KW-0808">Transferase</keyword>
<evidence type="ECO:0000313" key="4">
    <source>
        <dbReference type="EMBL" id="KKL79060.1"/>
    </source>
</evidence>
<reference evidence="4" key="1">
    <citation type="journal article" date="2015" name="Nature">
        <title>Complex archaea that bridge the gap between prokaryotes and eukaryotes.</title>
        <authorList>
            <person name="Spang A."/>
            <person name="Saw J.H."/>
            <person name="Jorgensen S.L."/>
            <person name="Zaremba-Niedzwiedzka K."/>
            <person name="Martijn J."/>
            <person name="Lind A.E."/>
            <person name="van Eijk R."/>
            <person name="Schleper C."/>
            <person name="Guy L."/>
            <person name="Ettema T.J."/>
        </authorList>
    </citation>
    <scope>NUCLEOTIDE SEQUENCE</scope>
</reference>
<dbReference type="InterPro" id="IPR001091">
    <property type="entry name" value="RM_Methyltransferase"/>
</dbReference>
<dbReference type="EMBL" id="LAZR01023278">
    <property type="protein sequence ID" value="KKL79060.1"/>
    <property type="molecule type" value="Genomic_DNA"/>
</dbReference>
<gene>
    <name evidence="4" type="ORF">LCGC14_2018640</name>
</gene>
<protein>
    <recommendedName>
        <fullName evidence="3">DNA methylase N-4/N-6 domain-containing protein</fullName>
    </recommendedName>
</protein>
<keyword evidence="1" id="KW-0489">Methyltransferase</keyword>
<dbReference type="GO" id="GO:0003677">
    <property type="term" value="F:DNA binding"/>
    <property type="evidence" value="ECO:0007669"/>
    <property type="project" value="InterPro"/>
</dbReference>
<name>A0A0F9HBI7_9ZZZZ</name>
<organism evidence="4">
    <name type="scientific">marine sediment metagenome</name>
    <dbReference type="NCBI Taxonomy" id="412755"/>
    <lineage>
        <taxon>unclassified sequences</taxon>
        <taxon>metagenomes</taxon>
        <taxon>ecological metagenomes</taxon>
    </lineage>
</organism>
<comment type="caution">
    <text evidence="4">The sequence shown here is derived from an EMBL/GenBank/DDBJ whole genome shotgun (WGS) entry which is preliminary data.</text>
</comment>
<dbReference type="PRINTS" id="PR00508">
    <property type="entry name" value="S21N4MTFRASE"/>
</dbReference>